<evidence type="ECO:0000313" key="6">
    <source>
        <dbReference type="Proteomes" id="UP000625711"/>
    </source>
</evidence>
<feature type="domain" description="TFIIS N-terminal" evidence="4">
    <location>
        <begin position="1"/>
        <end position="71"/>
    </location>
</feature>
<dbReference type="GO" id="GO:0005634">
    <property type="term" value="C:nucleus"/>
    <property type="evidence" value="ECO:0007669"/>
    <property type="project" value="UniProtKB-SubCell"/>
</dbReference>
<reference evidence="5" key="1">
    <citation type="submission" date="2020-08" db="EMBL/GenBank/DDBJ databases">
        <title>Genome sequencing and assembly of the red palm weevil Rhynchophorus ferrugineus.</title>
        <authorList>
            <person name="Dias G.B."/>
            <person name="Bergman C.M."/>
            <person name="Manee M."/>
        </authorList>
    </citation>
    <scope>NUCLEOTIDE SEQUENCE</scope>
    <source>
        <strain evidence="5">AA-2017</strain>
        <tissue evidence="5">Whole larva</tissue>
    </source>
</reference>
<keyword evidence="2 3" id="KW-0539">Nucleus</keyword>
<gene>
    <name evidence="5" type="ORF">GWI33_013169</name>
</gene>
<dbReference type="Pfam" id="PF08711">
    <property type="entry name" value="Med26"/>
    <property type="match status" value="1"/>
</dbReference>
<protein>
    <recommendedName>
        <fullName evidence="4">TFIIS N-terminal domain-containing protein</fullName>
    </recommendedName>
</protein>
<dbReference type="OrthoDB" id="21513at2759"/>
<dbReference type="InterPro" id="IPR017923">
    <property type="entry name" value="TFIIS_N"/>
</dbReference>
<comment type="caution">
    <text evidence="5">The sequence shown here is derived from an EMBL/GenBank/DDBJ whole genome shotgun (WGS) entry which is preliminary data.</text>
</comment>
<dbReference type="EMBL" id="JAACXV010013050">
    <property type="protein sequence ID" value="KAF7274155.1"/>
    <property type="molecule type" value="Genomic_DNA"/>
</dbReference>
<dbReference type="InterPro" id="IPR003617">
    <property type="entry name" value="TFIIS/CRSP70_N_sub"/>
</dbReference>
<dbReference type="InterPro" id="IPR035441">
    <property type="entry name" value="TFIIS/LEDGF_dom_sf"/>
</dbReference>
<sequence>MIHSTEKEKRRFNSRLILHAIKKLSKKQVGVTHLEQTYVGKTVNSLKDYEDIVGENAKELVATWRSMVQAEDEREALENQMKNYPDSIGDNFSSHQCNIKLMCEENNREYQISH</sequence>
<comment type="subcellular location">
    <subcellularLocation>
        <location evidence="1 3">Nucleus</location>
    </subcellularLocation>
</comment>
<name>A0A834MBU0_RHYFE</name>
<dbReference type="PROSITE" id="PS51319">
    <property type="entry name" value="TFIIS_N"/>
    <property type="match status" value="1"/>
</dbReference>
<dbReference type="SUPFAM" id="SSF47676">
    <property type="entry name" value="Conserved domain common to transcription factors TFIIS, elongin A, CRSP70"/>
    <property type="match status" value="1"/>
</dbReference>
<evidence type="ECO:0000259" key="4">
    <source>
        <dbReference type="PROSITE" id="PS51319"/>
    </source>
</evidence>
<dbReference type="PANTHER" id="PTHR15141:SF76">
    <property type="entry name" value="TRANSCRIPTION ELONGATION FACTOR B POLYPEPTIDE 3"/>
    <property type="match status" value="1"/>
</dbReference>
<evidence type="ECO:0000256" key="3">
    <source>
        <dbReference type="PROSITE-ProRule" id="PRU00649"/>
    </source>
</evidence>
<accession>A0A834MBU0</accession>
<evidence type="ECO:0000313" key="5">
    <source>
        <dbReference type="EMBL" id="KAF7274155.1"/>
    </source>
</evidence>
<dbReference type="Gene3D" id="1.20.930.10">
    <property type="entry name" value="Conserved domain common to transcription factors TFIIS, elongin A, CRSP70"/>
    <property type="match status" value="1"/>
</dbReference>
<keyword evidence="6" id="KW-1185">Reference proteome</keyword>
<dbReference type="Proteomes" id="UP000625711">
    <property type="component" value="Unassembled WGS sequence"/>
</dbReference>
<evidence type="ECO:0000256" key="1">
    <source>
        <dbReference type="ARBA" id="ARBA00004123"/>
    </source>
</evidence>
<dbReference type="AlphaFoldDB" id="A0A834MBU0"/>
<dbReference type="InterPro" id="IPR051870">
    <property type="entry name" value="Elongin-A_domain"/>
</dbReference>
<evidence type="ECO:0000256" key="2">
    <source>
        <dbReference type="ARBA" id="ARBA00023242"/>
    </source>
</evidence>
<organism evidence="5 6">
    <name type="scientific">Rhynchophorus ferrugineus</name>
    <name type="common">Red palm weevil</name>
    <name type="synonym">Curculio ferrugineus</name>
    <dbReference type="NCBI Taxonomy" id="354439"/>
    <lineage>
        <taxon>Eukaryota</taxon>
        <taxon>Metazoa</taxon>
        <taxon>Ecdysozoa</taxon>
        <taxon>Arthropoda</taxon>
        <taxon>Hexapoda</taxon>
        <taxon>Insecta</taxon>
        <taxon>Pterygota</taxon>
        <taxon>Neoptera</taxon>
        <taxon>Endopterygota</taxon>
        <taxon>Coleoptera</taxon>
        <taxon>Polyphaga</taxon>
        <taxon>Cucujiformia</taxon>
        <taxon>Curculionidae</taxon>
        <taxon>Dryophthorinae</taxon>
        <taxon>Rhynchophorus</taxon>
    </lineage>
</organism>
<dbReference type="PANTHER" id="PTHR15141">
    <property type="entry name" value="TRANSCRIPTION ELONGATION FACTOR B POLYPEPTIDE 3"/>
    <property type="match status" value="1"/>
</dbReference>
<dbReference type="SMART" id="SM00509">
    <property type="entry name" value="TFS2N"/>
    <property type="match status" value="1"/>
</dbReference>
<proteinExistence type="predicted"/>